<dbReference type="AlphaFoldDB" id="A0A368P0J2"/>
<gene>
    <name evidence="1" type="ORF">DU428_13235</name>
</gene>
<name>A0A368P0J2_9FLAO</name>
<sequence>MGTIMTNSIFHNKEFELNGISVPEFELKSGNLIRIYIPNFDSENQPLGFDLTIELIKHFQNIKSDFPWAKNYRQNSIVELLNPLTVEKYLINKMRIEKLTAEKIADEIGIKLIDKFEYLNFTNKKALIIKVLFEKNECIMLDYYGVDAIGIGFLEKLVNSEIKKGKSAIAFDRLEFKADNEPYENIKPIKITVPNTVYN</sequence>
<evidence type="ECO:0000313" key="1">
    <source>
        <dbReference type="EMBL" id="RCU56367.1"/>
    </source>
</evidence>
<evidence type="ECO:0000313" key="2">
    <source>
        <dbReference type="Proteomes" id="UP000252249"/>
    </source>
</evidence>
<organism evidence="1 2">
    <name type="scientific">Oceanihabitans sediminis</name>
    <dbReference type="NCBI Taxonomy" id="1812012"/>
    <lineage>
        <taxon>Bacteria</taxon>
        <taxon>Pseudomonadati</taxon>
        <taxon>Bacteroidota</taxon>
        <taxon>Flavobacteriia</taxon>
        <taxon>Flavobacteriales</taxon>
        <taxon>Flavobacteriaceae</taxon>
        <taxon>Oceanihabitans</taxon>
    </lineage>
</organism>
<reference evidence="1 2" key="1">
    <citation type="submission" date="2018-07" db="EMBL/GenBank/DDBJ databases">
        <title>Oceanihabitans testaceum sp. nov., isolated from marine sediment.</title>
        <authorList>
            <person name="Li C.-M."/>
        </authorList>
    </citation>
    <scope>NUCLEOTIDE SEQUENCE [LARGE SCALE GENOMIC DNA]</scope>
    <source>
        <strain evidence="1 2">S9-10</strain>
    </source>
</reference>
<dbReference type="Proteomes" id="UP000252249">
    <property type="component" value="Unassembled WGS sequence"/>
</dbReference>
<protein>
    <submittedName>
        <fullName evidence="1">Uncharacterized protein</fullName>
    </submittedName>
</protein>
<dbReference type="EMBL" id="QPIG01000009">
    <property type="protein sequence ID" value="RCU56367.1"/>
    <property type="molecule type" value="Genomic_DNA"/>
</dbReference>
<keyword evidence="2" id="KW-1185">Reference proteome</keyword>
<comment type="caution">
    <text evidence="1">The sequence shown here is derived from an EMBL/GenBank/DDBJ whole genome shotgun (WGS) entry which is preliminary data.</text>
</comment>
<proteinExistence type="predicted"/>
<accession>A0A368P0J2</accession>